<evidence type="ECO:0000313" key="2">
    <source>
        <dbReference type="Proteomes" id="UP000091857"/>
    </source>
</evidence>
<dbReference type="Proteomes" id="UP000091857">
    <property type="component" value="Chromosome 9"/>
</dbReference>
<protein>
    <submittedName>
        <fullName evidence="1">Uncharacterized protein</fullName>
    </submittedName>
</protein>
<sequence length="630" mass="70707">MGGGNAQGSEIVDISSYLPLVSSFNESIRPLLDAVDKLRHLRVIEEGIQLPTIVVVGDQSSGKSSVLESLAGISLPRGQGICTRVPLVMRLQHNPSPKLELSLEFNGNTVITDEDHVSDAINDATAVIAGCGKGISNTPLILLYIIPEESIILNVLSATVDFTTCESIRMSQKVDKTGVRTLAVVTKADKSPEGLLEKVTADDVNIGLGYVCVRNRIGDESYEEARREEARLFETHPLLSKLDKSMVGVPVLAQKLMQIQATIISKCLPDIVRQIDDKLNANISELDKMPKKMSSVSEAMTAFISIIVSAKETLRKILVRGEFDEYPDDKKMHCTARLVEMLNEYKNTLYSCPESDPKRDFLVEEIEVFEEAQGIKLPNFLGHNVFQSILWRKVEGISKMPVRFLEQVWQYIESVVISVLLHHSSNYHQLQCSIKQAGFNIIAKMKERSTNWVVETVQMEKLTDYTSSPDYLKDWNYLMAQKQKFLDDMSKTSVVANGNLRDFGHVLNQAPQTTIQGLGVVRIGHLKNDWNVLNQAFDLKMRMVAYWKIVLWRLVDFMALHLQYSVKNLVNEEMEPEFINELMVSNGGEILKLLEESPAVSCKRVKLKMSIKKLTESKEVVAKILDKHGA</sequence>
<keyword evidence="2" id="KW-1185">Reference proteome</keyword>
<evidence type="ECO:0000313" key="1">
    <source>
        <dbReference type="EMBL" id="KAG8647971.1"/>
    </source>
</evidence>
<dbReference type="EMBL" id="CM004395">
    <property type="protein sequence ID" value="KAG8647971.1"/>
    <property type="molecule type" value="Genomic_DNA"/>
</dbReference>
<organism evidence="1 2">
    <name type="scientific">Manihot esculenta</name>
    <name type="common">Cassava</name>
    <name type="synonym">Jatropha manihot</name>
    <dbReference type="NCBI Taxonomy" id="3983"/>
    <lineage>
        <taxon>Eukaryota</taxon>
        <taxon>Viridiplantae</taxon>
        <taxon>Streptophyta</taxon>
        <taxon>Embryophyta</taxon>
        <taxon>Tracheophyta</taxon>
        <taxon>Spermatophyta</taxon>
        <taxon>Magnoliopsida</taxon>
        <taxon>eudicotyledons</taxon>
        <taxon>Gunneridae</taxon>
        <taxon>Pentapetalae</taxon>
        <taxon>rosids</taxon>
        <taxon>fabids</taxon>
        <taxon>Malpighiales</taxon>
        <taxon>Euphorbiaceae</taxon>
        <taxon>Crotonoideae</taxon>
        <taxon>Manihoteae</taxon>
        <taxon>Manihot</taxon>
    </lineage>
</organism>
<comment type="caution">
    <text evidence="1">The sequence shown here is derived from an EMBL/GenBank/DDBJ whole genome shotgun (WGS) entry which is preliminary data.</text>
</comment>
<proteinExistence type="predicted"/>
<reference evidence="2" key="1">
    <citation type="journal article" date="2016" name="Nat. Biotechnol.">
        <title>Sequencing wild and cultivated cassava and related species reveals extensive interspecific hybridization and genetic diversity.</title>
        <authorList>
            <person name="Bredeson J.V."/>
            <person name="Lyons J.B."/>
            <person name="Prochnik S.E."/>
            <person name="Wu G.A."/>
            <person name="Ha C.M."/>
            <person name="Edsinger-Gonzales E."/>
            <person name="Grimwood J."/>
            <person name="Schmutz J."/>
            <person name="Rabbi I.Y."/>
            <person name="Egesi C."/>
            <person name="Nauluvula P."/>
            <person name="Lebot V."/>
            <person name="Ndunguru J."/>
            <person name="Mkamilo G."/>
            <person name="Bart R.S."/>
            <person name="Setter T.L."/>
            <person name="Gleadow R.M."/>
            <person name="Kulakow P."/>
            <person name="Ferguson M.E."/>
            <person name="Rounsley S."/>
            <person name="Rokhsar D.S."/>
        </authorList>
    </citation>
    <scope>NUCLEOTIDE SEQUENCE [LARGE SCALE GENOMIC DNA]</scope>
    <source>
        <strain evidence="2">cv. AM560-2</strain>
    </source>
</reference>
<gene>
    <name evidence="1" type="ORF">MANES_09G133900v8</name>
</gene>
<accession>A0ACB7H709</accession>
<name>A0ACB7H709_MANES</name>